<comment type="caution">
    <text evidence="1">The sequence shown here is derived from an EMBL/GenBank/DDBJ whole genome shotgun (WGS) entry which is preliminary data.</text>
</comment>
<reference evidence="1 2" key="1">
    <citation type="submission" date="2016-05" db="EMBL/GenBank/DDBJ databases">
        <title>Genomic Taxonomy of the Vibrionaceae.</title>
        <authorList>
            <person name="Gomez-Gil B."/>
            <person name="Enciso-Ibarra J."/>
        </authorList>
    </citation>
    <scope>NUCLEOTIDE SEQUENCE [LARGE SCALE GENOMIC DNA]</scope>
    <source>
        <strain evidence="1 2">CAIM 1920</strain>
    </source>
</reference>
<dbReference type="InterPro" id="IPR013468">
    <property type="entry name" value="CHP02647"/>
</dbReference>
<dbReference type="AlphaFoldDB" id="A0A1C3ERD3"/>
<dbReference type="RefSeq" id="WP_068898613.1">
    <property type="nucleotide sequence ID" value="NZ_JBHUIF010000032.1"/>
</dbReference>
<name>A0A1C3ERD3_9GAMM</name>
<proteinExistence type="predicted"/>
<dbReference type="NCBIfam" id="TIGR02647">
    <property type="entry name" value="DNA"/>
    <property type="match status" value="1"/>
</dbReference>
<dbReference type="Pfam" id="PF18918">
    <property type="entry name" value="DUF5669"/>
    <property type="match status" value="1"/>
</dbReference>
<evidence type="ECO:0000313" key="2">
    <source>
        <dbReference type="Proteomes" id="UP000094936"/>
    </source>
</evidence>
<organism evidence="1 2">
    <name type="scientific">Veronia pacifica</name>
    <dbReference type="NCBI Taxonomy" id="1080227"/>
    <lineage>
        <taxon>Bacteria</taxon>
        <taxon>Pseudomonadati</taxon>
        <taxon>Pseudomonadota</taxon>
        <taxon>Gammaproteobacteria</taxon>
        <taxon>Vibrionales</taxon>
        <taxon>Vibrionaceae</taxon>
        <taxon>Veronia</taxon>
    </lineage>
</organism>
<protein>
    <submittedName>
        <fullName evidence="1">TIGR02647 family protein</fullName>
    </submittedName>
</protein>
<dbReference type="STRING" id="1080227.A8L45_01805"/>
<gene>
    <name evidence="1" type="ORF">A8L45_01805</name>
</gene>
<keyword evidence="2" id="KW-1185">Reference proteome</keyword>
<evidence type="ECO:0000313" key="1">
    <source>
        <dbReference type="EMBL" id="ODA35797.1"/>
    </source>
</evidence>
<dbReference type="Proteomes" id="UP000094936">
    <property type="component" value="Unassembled WGS sequence"/>
</dbReference>
<dbReference type="OrthoDB" id="5600572at2"/>
<sequence>MPFTPDLVDELNMLVKFTLSSDMAGLKVHSDASPSLIEATQRLYQKGLVTDYDGGYLTSIGRDAVEHAKEALRILNSVPQQKTGS</sequence>
<accession>A0A1C3ERD3</accession>
<dbReference type="EMBL" id="LYBM01000002">
    <property type="protein sequence ID" value="ODA35797.1"/>
    <property type="molecule type" value="Genomic_DNA"/>
</dbReference>